<keyword evidence="6 12" id="KW-0812">Transmembrane</keyword>
<accession>A0A6I9HH03</accession>
<feature type="compositionally biased region" description="Low complexity" evidence="13">
    <location>
        <begin position="668"/>
        <end position="681"/>
    </location>
</feature>
<dbReference type="PANTHER" id="PTHR10110:SF103">
    <property type="entry name" value="SODIUM_HYDROGEN EXCHANGER 4"/>
    <property type="match status" value="1"/>
</dbReference>
<dbReference type="NCBIfam" id="TIGR00840">
    <property type="entry name" value="b_cpa1"/>
    <property type="match status" value="1"/>
</dbReference>
<evidence type="ECO:0000256" key="3">
    <source>
        <dbReference type="ARBA" id="ARBA00022448"/>
    </source>
</evidence>
<keyword evidence="15" id="KW-0732">Signal</keyword>
<feature type="transmembrane region" description="Helical" evidence="14">
    <location>
        <begin position="454"/>
        <end position="477"/>
    </location>
</feature>
<evidence type="ECO:0000256" key="2">
    <source>
        <dbReference type="ARBA" id="ARBA00007367"/>
    </source>
</evidence>
<evidence type="ECO:0000256" key="1">
    <source>
        <dbReference type="ARBA" id="ARBA00004651"/>
    </source>
</evidence>
<gene>
    <name evidence="19" type="primary">LOC102040313</name>
</gene>
<proteinExistence type="inferred from homology"/>
<reference evidence="19" key="1">
    <citation type="submission" date="2025-08" db="UniProtKB">
        <authorList>
            <consortium name="RefSeq"/>
        </authorList>
    </citation>
    <scope>IDENTIFICATION</scope>
</reference>
<name>A0A6I9HH03_GEOFO</name>
<dbReference type="PRINTS" id="PR01084">
    <property type="entry name" value="NAHEXCHNGR"/>
</dbReference>
<dbReference type="Pfam" id="PF00999">
    <property type="entry name" value="Na_H_Exchanger"/>
    <property type="match status" value="1"/>
</dbReference>
<feature type="signal peptide" evidence="15">
    <location>
        <begin position="1"/>
        <end position="26"/>
    </location>
</feature>
<feature type="transmembrane region" description="Helical" evidence="14">
    <location>
        <begin position="75"/>
        <end position="92"/>
    </location>
</feature>
<feature type="transmembrane region" description="Helical" evidence="14">
    <location>
        <begin position="383"/>
        <end position="409"/>
    </location>
</feature>
<feature type="domain" description="Sodium/hydrogen exchanger regulatory region" evidence="17">
    <location>
        <begin position="523"/>
        <end position="622"/>
    </location>
</feature>
<evidence type="ECO:0000313" key="19">
    <source>
        <dbReference type="RefSeq" id="XP_005420051.1"/>
    </source>
</evidence>
<dbReference type="RefSeq" id="XP_005420051.1">
    <property type="nucleotide sequence ID" value="XM_005419994.2"/>
</dbReference>
<evidence type="ECO:0000256" key="5">
    <source>
        <dbReference type="ARBA" id="ARBA00022475"/>
    </source>
</evidence>
<dbReference type="InterPro" id="IPR004709">
    <property type="entry name" value="NaH_exchanger"/>
</dbReference>
<protein>
    <recommendedName>
        <fullName evidence="12">Sodium/hydrogen exchanger</fullName>
    </recommendedName>
</protein>
<dbReference type="GO" id="GO:0051453">
    <property type="term" value="P:regulation of intracellular pH"/>
    <property type="evidence" value="ECO:0007669"/>
    <property type="project" value="TreeGrafter"/>
</dbReference>
<sequence>MGFARLAHAKLSNLLLLLLSVVSCSAAAHGGEPSLGKRALLHYEHDSSGAVDSSEDMRLHVFTLDYDYVQIPYEVTLWILLASFAKIGFHIFHRLPKLMPESCILIAIGALVGAIIFASHHKSPPVMDSSIYFLYLLPPIILEEGYFMPTRPFFENFGSILWWSVLGALLSSFGIGLSLYGVCQIEAFGLRDLSLLQNLLFGSMISAVDPVAALVVFEEASVNEQLYMMIFGESLLNDGITVVLYNIFIAFTQMHRYEEIESIDVFAGFARFFVVGLGGVLFGIVFGFVSAFMTRFTRNVSSIEPLLVFMFSYLSYLSAETLYISGILAMTACAVTMKKYVEENVSQNSYTTIKYFMKMLSSISETLIFVFMGVSTVGKNHEWNWAFICFTLFFCLIWRTLSVFALFYISNKFRTYPFTFKDQLIISYSGLRGASSFSLAFLLPVNLFPRKKLFITATIVVIYFTVFIQGITIGPLVRYLDVKKTNKKESINEEIHVRLMDHLKAGIEDICGHWSHYQLRDKSGRNQRAHRLSPAEVEAMRDVLAHNLYQVRQRAPAYNRHNLPTETSEKQAQEILIRREHSLRQSCRKGNSLPWGRQVKTTEIRYLSLPQGPHQPTRRKARHVTFTDQHRSGSDAALPLTWRPQPQLRPLEAKQRQELIPMAHLGRRAAPSNPPARRGNPIRPHRFTRADNPASLPKARFTVREVEEYESEEETETMAPARPLVI</sequence>
<dbReference type="AlphaFoldDB" id="A0A6I9HH03"/>
<dbReference type="GeneID" id="102040313"/>
<comment type="subcellular location">
    <subcellularLocation>
        <location evidence="1">Cell membrane</location>
        <topology evidence="1">Multi-pass membrane protein</topology>
    </subcellularLocation>
</comment>
<dbReference type="InterPro" id="IPR032103">
    <property type="entry name" value="NHE_CaM-bd"/>
</dbReference>
<evidence type="ECO:0000256" key="11">
    <source>
        <dbReference type="ARBA" id="ARBA00023201"/>
    </source>
</evidence>
<feature type="domain" description="Cation/H+ exchanger transmembrane" evidence="16">
    <location>
        <begin position="79"/>
        <end position="478"/>
    </location>
</feature>
<dbReference type="OrthoDB" id="196264at2759"/>
<feature type="transmembrane region" description="Helical" evidence="14">
    <location>
        <begin position="430"/>
        <end position="448"/>
    </location>
</feature>
<evidence type="ECO:0000256" key="8">
    <source>
        <dbReference type="ARBA" id="ARBA00023053"/>
    </source>
</evidence>
<dbReference type="GO" id="GO:0015386">
    <property type="term" value="F:potassium:proton antiporter activity"/>
    <property type="evidence" value="ECO:0007669"/>
    <property type="project" value="TreeGrafter"/>
</dbReference>
<comment type="similarity">
    <text evidence="2 12">Belongs to the monovalent cation:proton antiporter 1 (CPA1) transporter (TC 2.A.36) family.</text>
</comment>
<feature type="transmembrane region" description="Helical" evidence="14">
    <location>
        <begin position="104"/>
        <end position="121"/>
    </location>
</feature>
<organism evidence="18 19">
    <name type="scientific">Geospiza fortis</name>
    <name type="common">Medium ground-finch</name>
    <dbReference type="NCBI Taxonomy" id="48883"/>
    <lineage>
        <taxon>Eukaryota</taxon>
        <taxon>Metazoa</taxon>
        <taxon>Chordata</taxon>
        <taxon>Craniata</taxon>
        <taxon>Vertebrata</taxon>
        <taxon>Euteleostomi</taxon>
        <taxon>Archelosauria</taxon>
        <taxon>Archosauria</taxon>
        <taxon>Dinosauria</taxon>
        <taxon>Saurischia</taxon>
        <taxon>Theropoda</taxon>
        <taxon>Coelurosauria</taxon>
        <taxon>Aves</taxon>
        <taxon>Neognathae</taxon>
        <taxon>Neoaves</taxon>
        <taxon>Telluraves</taxon>
        <taxon>Australaves</taxon>
        <taxon>Passeriformes</taxon>
        <taxon>Thraupidae</taxon>
        <taxon>Geospiza</taxon>
    </lineage>
</organism>
<evidence type="ECO:0000256" key="4">
    <source>
        <dbReference type="ARBA" id="ARBA00022449"/>
    </source>
</evidence>
<dbReference type="InParanoid" id="A0A6I9HH03"/>
<keyword evidence="18" id="KW-1185">Reference proteome</keyword>
<evidence type="ECO:0000259" key="16">
    <source>
        <dbReference type="Pfam" id="PF00999"/>
    </source>
</evidence>
<evidence type="ECO:0000256" key="9">
    <source>
        <dbReference type="ARBA" id="ARBA00023065"/>
    </source>
</evidence>
<evidence type="ECO:0000256" key="10">
    <source>
        <dbReference type="ARBA" id="ARBA00023136"/>
    </source>
</evidence>
<dbReference type="PROSITE" id="PS51257">
    <property type="entry name" value="PROKAR_LIPOPROTEIN"/>
    <property type="match status" value="1"/>
</dbReference>
<dbReference type="GO" id="GO:0005886">
    <property type="term" value="C:plasma membrane"/>
    <property type="evidence" value="ECO:0007669"/>
    <property type="project" value="UniProtKB-SubCell"/>
</dbReference>
<keyword evidence="5" id="KW-1003">Cell membrane</keyword>
<keyword evidence="10 14" id="KW-0472">Membrane</keyword>
<dbReference type="InterPro" id="IPR018422">
    <property type="entry name" value="Cation/H_exchanger_CPA1"/>
</dbReference>
<evidence type="ECO:0000256" key="13">
    <source>
        <dbReference type="SAM" id="MobiDB-lite"/>
    </source>
</evidence>
<feature type="region of interest" description="Disordered" evidence="13">
    <location>
        <begin position="667"/>
        <end position="692"/>
    </location>
</feature>
<evidence type="ECO:0000256" key="14">
    <source>
        <dbReference type="SAM" id="Phobius"/>
    </source>
</evidence>
<keyword evidence="9 12" id="KW-0406">Ion transport</keyword>
<dbReference type="Gene3D" id="6.10.140.1330">
    <property type="match status" value="1"/>
</dbReference>
<evidence type="ECO:0000313" key="18">
    <source>
        <dbReference type="Proteomes" id="UP000504602"/>
    </source>
</evidence>
<dbReference type="GO" id="GO:0098719">
    <property type="term" value="P:sodium ion import across plasma membrane"/>
    <property type="evidence" value="ECO:0007669"/>
    <property type="project" value="TreeGrafter"/>
</dbReference>
<dbReference type="Gene3D" id="6.10.250.2020">
    <property type="match status" value="1"/>
</dbReference>
<keyword evidence="8" id="KW-0915">Sodium</keyword>
<evidence type="ECO:0000256" key="12">
    <source>
        <dbReference type="RuleBase" id="RU003722"/>
    </source>
</evidence>
<keyword evidence="7 14" id="KW-1133">Transmembrane helix</keyword>
<feature type="transmembrane region" description="Helical" evidence="14">
    <location>
        <begin position="160"/>
        <end position="183"/>
    </location>
</feature>
<evidence type="ECO:0000256" key="15">
    <source>
        <dbReference type="SAM" id="SignalP"/>
    </source>
</evidence>
<dbReference type="KEGG" id="gfr:102040313"/>
<keyword evidence="3 12" id="KW-0813">Transport</keyword>
<feature type="transmembrane region" description="Helical" evidence="14">
    <location>
        <begin position="355"/>
        <end position="377"/>
    </location>
</feature>
<feature type="transmembrane region" description="Helical" evidence="14">
    <location>
        <begin position="195"/>
        <end position="217"/>
    </location>
</feature>
<evidence type="ECO:0000256" key="7">
    <source>
        <dbReference type="ARBA" id="ARBA00022989"/>
    </source>
</evidence>
<dbReference type="PANTHER" id="PTHR10110">
    <property type="entry name" value="SODIUM/HYDROGEN EXCHANGER"/>
    <property type="match status" value="1"/>
</dbReference>
<dbReference type="Pfam" id="PF16644">
    <property type="entry name" value="NEXCaM_BD"/>
    <property type="match status" value="1"/>
</dbReference>
<evidence type="ECO:0000259" key="17">
    <source>
        <dbReference type="Pfam" id="PF16644"/>
    </source>
</evidence>
<feature type="transmembrane region" description="Helical" evidence="14">
    <location>
        <begin position="313"/>
        <end position="335"/>
    </location>
</feature>
<feature type="chain" id="PRO_5026748277" description="Sodium/hydrogen exchanger" evidence="15">
    <location>
        <begin position="27"/>
        <end position="726"/>
    </location>
</feature>
<keyword evidence="4 12" id="KW-0050">Antiport</keyword>
<dbReference type="InterPro" id="IPR006153">
    <property type="entry name" value="Cation/H_exchanger_TM"/>
</dbReference>
<feature type="transmembrane region" description="Helical" evidence="14">
    <location>
        <begin position="272"/>
        <end position="293"/>
    </location>
</feature>
<feature type="transmembrane region" description="Helical" evidence="14">
    <location>
        <begin position="229"/>
        <end position="251"/>
    </location>
</feature>
<evidence type="ECO:0000256" key="6">
    <source>
        <dbReference type="ARBA" id="ARBA00022692"/>
    </source>
</evidence>
<dbReference type="Proteomes" id="UP000504602">
    <property type="component" value="Unplaced"/>
</dbReference>
<dbReference type="Gene3D" id="6.10.250.1040">
    <property type="match status" value="1"/>
</dbReference>
<keyword evidence="11 12" id="KW-0739">Sodium transport</keyword>
<dbReference type="GO" id="GO:0015385">
    <property type="term" value="F:sodium:proton antiporter activity"/>
    <property type="evidence" value="ECO:0007669"/>
    <property type="project" value="InterPro"/>
</dbReference>